<dbReference type="RefSeq" id="WP_015756159.1">
    <property type="nucleotide sequence ID" value="NC_013216.1"/>
</dbReference>
<dbReference type="AlphaFoldDB" id="C8W5Y5"/>
<dbReference type="HOGENOM" id="CLU_069356_12_3_9"/>
<dbReference type="PANTHER" id="PTHR43479">
    <property type="entry name" value="ACREF/ENVCD OPERON REPRESSOR-RELATED"/>
    <property type="match status" value="1"/>
</dbReference>
<dbReference type="PROSITE" id="PS50977">
    <property type="entry name" value="HTH_TETR_2"/>
    <property type="match status" value="1"/>
</dbReference>
<dbReference type="InterPro" id="IPR036271">
    <property type="entry name" value="Tet_transcr_reg_TetR-rel_C_sf"/>
</dbReference>
<proteinExistence type="predicted"/>
<gene>
    <name evidence="4" type="ordered locus">Dtox_0520</name>
</gene>
<dbReference type="EMBL" id="CP001720">
    <property type="protein sequence ID" value="ACV61440.1"/>
    <property type="molecule type" value="Genomic_DNA"/>
</dbReference>
<evidence type="ECO:0000256" key="2">
    <source>
        <dbReference type="PROSITE-ProRule" id="PRU00335"/>
    </source>
</evidence>
<name>C8W5Y5_DESAS</name>
<accession>C8W5Y5</accession>
<dbReference type="InterPro" id="IPR013570">
    <property type="entry name" value="Tscrpt_reg_YsiA_C"/>
</dbReference>
<dbReference type="STRING" id="485916.Dtox_0520"/>
<feature type="DNA-binding region" description="H-T-H motif" evidence="2">
    <location>
        <begin position="29"/>
        <end position="48"/>
    </location>
</feature>
<keyword evidence="1 2" id="KW-0238">DNA-binding</keyword>
<dbReference type="SUPFAM" id="SSF46689">
    <property type="entry name" value="Homeodomain-like"/>
    <property type="match status" value="1"/>
</dbReference>
<keyword evidence="5" id="KW-1185">Reference proteome</keyword>
<dbReference type="InterPro" id="IPR001647">
    <property type="entry name" value="HTH_TetR"/>
</dbReference>
<dbReference type="SUPFAM" id="SSF48498">
    <property type="entry name" value="Tetracyclin repressor-like, C-terminal domain"/>
    <property type="match status" value="1"/>
</dbReference>
<reference evidence="4 5" key="1">
    <citation type="journal article" date="2009" name="Stand. Genomic Sci.">
        <title>Complete genome sequence of Desulfotomaculum acetoxidans type strain (5575).</title>
        <authorList>
            <person name="Spring S."/>
            <person name="Lapidus A."/>
            <person name="Schroder M."/>
            <person name="Gleim D."/>
            <person name="Sims D."/>
            <person name="Meincke L."/>
            <person name="Glavina Del Rio T."/>
            <person name="Tice H."/>
            <person name="Copeland A."/>
            <person name="Cheng J.F."/>
            <person name="Lucas S."/>
            <person name="Chen F."/>
            <person name="Nolan M."/>
            <person name="Bruce D."/>
            <person name="Goodwin L."/>
            <person name="Pitluck S."/>
            <person name="Ivanova N."/>
            <person name="Mavromatis K."/>
            <person name="Mikhailova N."/>
            <person name="Pati A."/>
            <person name="Chen A."/>
            <person name="Palaniappan K."/>
            <person name="Land M."/>
            <person name="Hauser L."/>
            <person name="Chang Y.J."/>
            <person name="Jeffries C.D."/>
            <person name="Chain P."/>
            <person name="Saunders E."/>
            <person name="Brettin T."/>
            <person name="Detter J.C."/>
            <person name="Goker M."/>
            <person name="Bristow J."/>
            <person name="Eisen J.A."/>
            <person name="Markowitz V."/>
            <person name="Hugenholtz P."/>
            <person name="Kyrpides N.C."/>
            <person name="Klenk H.P."/>
            <person name="Han C."/>
        </authorList>
    </citation>
    <scope>NUCLEOTIDE SEQUENCE [LARGE SCALE GENOMIC DNA]</scope>
    <source>
        <strain evidence="5">ATCC 49208 / DSM 771 / VKM B-1644</strain>
    </source>
</reference>
<dbReference type="eggNOG" id="COG1309">
    <property type="taxonomic scope" value="Bacteria"/>
</dbReference>
<evidence type="ECO:0000256" key="1">
    <source>
        <dbReference type="ARBA" id="ARBA00023125"/>
    </source>
</evidence>
<evidence type="ECO:0000313" key="5">
    <source>
        <dbReference type="Proteomes" id="UP000002217"/>
    </source>
</evidence>
<dbReference type="Pfam" id="PF00440">
    <property type="entry name" value="TetR_N"/>
    <property type="match status" value="1"/>
</dbReference>
<feature type="domain" description="HTH tetR-type" evidence="3">
    <location>
        <begin position="6"/>
        <end position="66"/>
    </location>
</feature>
<dbReference type="PANTHER" id="PTHR43479:SF11">
    <property type="entry name" value="ACREF_ENVCD OPERON REPRESSOR-RELATED"/>
    <property type="match status" value="1"/>
</dbReference>
<sequence length="197" mass="22835">MRLTSQERKKQIINATLKLAAQKGISRITTAEIAKEVGLSEGAIFKHYPNKQEIIRAVVEMVQDSIIGKAHRVDSSPLTAREKLKELLRFHLSFLGQNPGIPRVIFSEQMLLADKELKENMRNFLKLEYLQIIKNIFEQGVAEDVFRGDLDREMIILNYVGLIQSSCYNWSLEDYTWDITESWQKIYNYLIAVWGKV</sequence>
<protein>
    <submittedName>
        <fullName evidence="4">Transcriptional regulator, TetR family</fullName>
    </submittedName>
</protein>
<dbReference type="Gene3D" id="1.10.357.10">
    <property type="entry name" value="Tetracycline Repressor, domain 2"/>
    <property type="match status" value="1"/>
</dbReference>
<dbReference type="GO" id="GO:0003677">
    <property type="term" value="F:DNA binding"/>
    <property type="evidence" value="ECO:0007669"/>
    <property type="project" value="UniProtKB-UniRule"/>
</dbReference>
<organism evidence="4 5">
    <name type="scientific">Desulfofarcimen acetoxidans (strain ATCC 49208 / DSM 771 / KCTC 5769 / VKM B-1644 / 5575)</name>
    <name type="common">Desulfotomaculum acetoxidans</name>
    <dbReference type="NCBI Taxonomy" id="485916"/>
    <lineage>
        <taxon>Bacteria</taxon>
        <taxon>Bacillati</taxon>
        <taxon>Bacillota</taxon>
        <taxon>Clostridia</taxon>
        <taxon>Eubacteriales</taxon>
        <taxon>Peptococcaceae</taxon>
        <taxon>Desulfofarcimen</taxon>
    </lineage>
</organism>
<dbReference type="KEGG" id="dae:Dtox_0520"/>
<dbReference type="Pfam" id="PF08359">
    <property type="entry name" value="TetR_C_4"/>
    <property type="match status" value="1"/>
</dbReference>
<dbReference type="Proteomes" id="UP000002217">
    <property type="component" value="Chromosome"/>
</dbReference>
<evidence type="ECO:0000313" key="4">
    <source>
        <dbReference type="EMBL" id="ACV61440.1"/>
    </source>
</evidence>
<dbReference type="InterPro" id="IPR009057">
    <property type="entry name" value="Homeodomain-like_sf"/>
</dbReference>
<evidence type="ECO:0000259" key="3">
    <source>
        <dbReference type="PROSITE" id="PS50977"/>
    </source>
</evidence>
<dbReference type="InterPro" id="IPR050624">
    <property type="entry name" value="HTH-type_Tx_Regulator"/>
</dbReference>
<dbReference type="PRINTS" id="PR00455">
    <property type="entry name" value="HTHTETR"/>
</dbReference>